<dbReference type="EMBL" id="CT868285">
    <property type="protein sequence ID" value="CAK77926.1"/>
    <property type="molecule type" value="Genomic_DNA"/>
</dbReference>
<name>A0D4F9_PARTE</name>
<sequence>MYQSLKIVSGKNELGLSGVGILQSKRAGCLIQNVKFDQVYTSDYKMYNYQVTKDALNLILTLRISSKKN</sequence>
<evidence type="ECO:0000313" key="1">
    <source>
        <dbReference type="EMBL" id="CAK77926.1"/>
    </source>
</evidence>
<dbReference type="AlphaFoldDB" id="A0D4F9"/>
<proteinExistence type="predicted"/>
<dbReference type="GeneID" id="5031108"/>
<dbReference type="InterPro" id="IPR029033">
    <property type="entry name" value="His_PPase_superfam"/>
</dbReference>
<protein>
    <submittedName>
        <fullName evidence="1">Uncharacterized protein</fullName>
    </submittedName>
</protein>
<dbReference type="InParanoid" id="A0D4F9"/>
<dbReference type="RefSeq" id="XP_001445323.1">
    <property type="nucleotide sequence ID" value="XM_001445286.1"/>
</dbReference>
<evidence type="ECO:0000313" key="2">
    <source>
        <dbReference type="Proteomes" id="UP000000600"/>
    </source>
</evidence>
<organism evidence="1 2">
    <name type="scientific">Paramecium tetraurelia</name>
    <dbReference type="NCBI Taxonomy" id="5888"/>
    <lineage>
        <taxon>Eukaryota</taxon>
        <taxon>Sar</taxon>
        <taxon>Alveolata</taxon>
        <taxon>Ciliophora</taxon>
        <taxon>Intramacronucleata</taxon>
        <taxon>Oligohymenophorea</taxon>
        <taxon>Peniculida</taxon>
        <taxon>Parameciidae</taxon>
        <taxon>Paramecium</taxon>
    </lineage>
</organism>
<accession>A0D4F9</accession>
<keyword evidence="2" id="KW-1185">Reference proteome</keyword>
<gene>
    <name evidence="1" type="ORF">GSPATT00013392001</name>
</gene>
<dbReference type="HOGENOM" id="CLU_2781372_0_0_1"/>
<dbReference type="KEGG" id="ptm:GSPATT00013392001"/>
<reference evidence="1 2" key="1">
    <citation type="journal article" date="2006" name="Nature">
        <title>Global trends of whole-genome duplications revealed by the ciliate Paramecium tetraurelia.</title>
        <authorList>
            <consortium name="Genoscope"/>
            <person name="Aury J.-M."/>
            <person name="Jaillon O."/>
            <person name="Duret L."/>
            <person name="Noel B."/>
            <person name="Jubin C."/>
            <person name="Porcel B.M."/>
            <person name="Segurens B."/>
            <person name="Daubin V."/>
            <person name="Anthouard V."/>
            <person name="Aiach N."/>
            <person name="Arnaiz O."/>
            <person name="Billaut A."/>
            <person name="Beisson J."/>
            <person name="Blanc I."/>
            <person name="Bouhouche K."/>
            <person name="Camara F."/>
            <person name="Duharcourt S."/>
            <person name="Guigo R."/>
            <person name="Gogendeau D."/>
            <person name="Katinka M."/>
            <person name="Keller A.-M."/>
            <person name="Kissmehl R."/>
            <person name="Klotz C."/>
            <person name="Koll F."/>
            <person name="Le Moue A."/>
            <person name="Lepere C."/>
            <person name="Malinsky S."/>
            <person name="Nowacki M."/>
            <person name="Nowak J.K."/>
            <person name="Plattner H."/>
            <person name="Poulain J."/>
            <person name="Ruiz F."/>
            <person name="Serrano V."/>
            <person name="Zagulski M."/>
            <person name="Dessen P."/>
            <person name="Betermier M."/>
            <person name="Weissenbach J."/>
            <person name="Scarpelli C."/>
            <person name="Schachter V."/>
            <person name="Sperling L."/>
            <person name="Meyer E."/>
            <person name="Cohen J."/>
            <person name="Wincker P."/>
        </authorList>
    </citation>
    <scope>NUCLEOTIDE SEQUENCE [LARGE SCALE GENOMIC DNA]</scope>
    <source>
        <strain evidence="1 2">Stock d4-2</strain>
    </source>
</reference>
<dbReference type="Proteomes" id="UP000000600">
    <property type="component" value="Unassembled WGS sequence"/>
</dbReference>
<dbReference type="OrthoDB" id="354304at2759"/>
<dbReference type="SUPFAM" id="SSF53254">
    <property type="entry name" value="Phosphoglycerate mutase-like"/>
    <property type="match status" value="1"/>
</dbReference>